<evidence type="ECO:0000313" key="1">
    <source>
        <dbReference type="EMBL" id="MBD2250990.1"/>
    </source>
</evidence>
<evidence type="ECO:0000313" key="2">
    <source>
        <dbReference type="Proteomes" id="UP000621307"/>
    </source>
</evidence>
<keyword evidence="2" id="KW-1185">Reference proteome</keyword>
<reference evidence="1 2" key="1">
    <citation type="journal article" date="2020" name="ISME J.">
        <title>Comparative genomics reveals insights into cyanobacterial evolution and habitat adaptation.</title>
        <authorList>
            <person name="Chen M.Y."/>
            <person name="Teng W.K."/>
            <person name="Zhao L."/>
            <person name="Hu C.X."/>
            <person name="Zhou Y.K."/>
            <person name="Han B.P."/>
            <person name="Song L.R."/>
            <person name="Shu W.S."/>
        </authorList>
    </citation>
    <scope>NUCLEOTIDE SEQUENCE [LARGE SCALE GENOMIC DNA]</scope>
    <source>
        <strain evidence="1 2">FACHB-3921</strain>
    </source>
</reference>
<protein>
    <submittedName>
        <fullName evidence="1">Uncharacterized protein</fullName>
    </submittedName>
</protein>
<dbReference type="Proteomes" id="UP000621307">
    <property type="component" value="Unassembled WGS sequence"/>
</dbReference>
<dbReference type="EMBL" id="JACJQL010000006">
    <property type="protein sequence ID" value="MBD2250990.1"/>
    <property type="molecule type" value="Genomic_DNA"/>
</dbReference>
<name>A0ABR8BDN2_9NOSO</name>
<gene>
    <name evidence="1" type="ORF">H6G14_06675</name>
</gene>
<proteinExistence type="predicted"/>
<organism evidence="1 2">
    <name type="scientific">Nostoc parmelioides FACHB-3921</name>
    <dbReference type="NCBI Taxonomy" id="2692909"/>
    <lineage>
        <taxon>Bacteria</taxon>
        <taxon>Bacillati</taxon>
        <taxon>Cyanobacteriota</taxon>
        <taxon>Cyanophyceae</taxon>
        <taxon>Nostocales</taxon>
        <taxon>Nostocaceae</taxon>
        <taxon>Nostoc</taxon>
    </lineage>
</organism>
<comment type="caution">
    <text evidence="1">The sequence shown here is derived from an EMBL/GenBank/DDBJ whole genome shotgun (WGS) entry which is preliminary data.</text>
</comment>
<sequence length="129" mass="14707">MLGKNSQYYYHSTLGTVCVVPRPTLSSVNTKDGQPVSVNYPTNSQFGVAVKYFYDLKGIQVEDYKWNKPDLLVYELADGTLLTASKEVVEASQVNHTSGYHTKCYIHQVKDLQVLEKLPEEIEEHFEFI</sequence>
<dbReference type="RefSeq" id="WP_190566313.1">
    <property type="nucleotide sequence ID" value="NZ_JACJQL010000006.1"/>
</dbReference>
<accession>A0ABR8BDN2</accession>